<protein>
    <submittedName>
        <fullName evidence="1">Uncharacterized protein</fullName>
    </submittedName>
</protein>
<name>A0A077NZK4_XENBV</name>
<gene>
    <name evidence="1" type="ORF">XBFM1_90024</name>
</gene>
<comment type="caution">
    <text evidence="1">The sequence shown here is derived from an EMBL/GenBank/DDBJ whole genome shotgun (WGS) entry which is preliminary data.</text>
</comment>
<accession>A0A077NZK4</accession>
<organism evidence="1 2">
    <name type="scientific">Xenorhabdus bovienii str. feltiae Moldova</name>
    <dbReference type="NCBI Taxonomy" id="1398200"/>
    <lineage>
        <taxon>Bacteria</taxon>
        <taxon>Pseudomonadati</taxon>
        <taxon>Pseudomonadota</taxon>
        <taxon>Gammaproteobacteria</taxon>
        <taxon>Enterobacterales</taxon>
        <taxon>Morganellaceae</taxon>
        <taxon>Xenorhabdus</taxon>
    </lineage>
</organism>
<proteinExistence type="predicted"/>
<reference evidence="1" key="1">
    <citation type="submission" date="2013-07" db="EMBL/GenBank/DDBJ databases">
        <title>Sub-species coevolution in mutualistic symbiosis.</title>
        <authorList>
            <person name="Murfin K."/>
            <person name="Klassen J."/>
            <person name="Lee M."/>
            <person name="Forst S."/>
            <person name="Stock P."/>
            <person name="Goodrich-Blair H."/>
        </authorList>
    </citation>
    <scope>NUCLEOTIDE SEQUENCE [LARGE SCALE GENOMIC DNA]</scope>
    <source>
        <strain evidence="1">Feltiae Moldova</strain>
    </source>
</reference>
<dbReference type="AlphaFoldDB" id="A0A077NZK4"/>
<sequence>MDDTITYNLLVHYFCSKVKFFTVPVYINQHKRVFISADTLS</sequence>
<dbReference type="Proteomes" id="UP000028487">
    <property type="component" value="Unassembled WGS sequence"/>
</dbReference>
<dbReference type="EMBL" id="CBSV010000265">
    <property type="protein sequence ID" value="CDH03928.1"/>
    <property type="molecule type" value="Genomic_DNA"/>
</dbReference>
<evidence type="ECO:0000313" key="1">
    <source>
        <dbReference type="EMBL" id="CDH03928.1"/>
    </source>
</evidence>
<dbReference type="HOGENOM" id="CLU_3278838_0_0_6"/>
<evidence type="ECO:0000313" key="2">
    <source>
        <dbReference type="Proteomes" id="UP000028487"/>
    </source>
</evidence>